<evidence type="ECO:0000256" key="6">
    <source>
        <dbReference type="ARBA" id="ARBA00023004"/>
    </source>
</evidence>
<evidence type="ECO:0000256" key="9">
    <source>
        <dbReference type="ARBA" id="ARBA00023239"/>
    </source>
</evidence>
<comment type="subcellular location">
    <subcellularLocation>
        <location evidence="1 10">Mitochondrion inner membrane</location>
    </subcellularLocation>
</comment>
<keyword evidence="3 10" id="KW-0349">Heme</keyword>
<dbReference type="GO" id="GO:0004408">
    <property type="term" value="F:holocytochrome-c synthase activity"/>
    <property type="evidence" value="ECO:0007669"/>
    <property type="project" value="UniProtKB-EC"/>
</dbReference>
<evidence type="ECO:0000256" key="8">
    <source>
        <dbReference type="ARBA" id="ARBA00023136"/>
    </source>
</evidence>
<dbReference type="GeneID" id="59238520"/>
<evidence type="ECO:0000256" key="10">
    <source>
        <dbReference type="RuleBase" id="RU363130"/>
    </source>
</evidence>
<dbReference type="OrthoDB" id="4243at2759"/>
<dbReference type="EMBL" id="CP058611">
    <property type="protein sequence ID" value="QLG74718.1"/>
    <property type="molecule type" value="Genomic_DNA"/>
</dbReference>
<sequence>MAANTPNSESTPDKCPVDHTSRKVWLTQRHGTSKQEQEEKCPVDHNSREVWLKKAQQSQVREDVECSSDEVASAPVYKTNVALPEEREISSIPRTGDNFNWIYPSEKQFYEAMLRKNWDPKSEDMKTVIPLHNSVNERVWNYIKIWEQNQGGEACGGIKLTSFKGDSKKLTPRAWFRASILGLEKPFDRHDWTVDRCGKNVDYVIDFYNEDDDKLGPRIYMDVRPKLNSFEGFKLRVLKLLGF</sequence>
<dbReference type="KEGG" id="zmk:HG535_0H00430"/>
<evidence type="ECO:0000256" key="4">
    <source>
        <dbReference type="ARBA" id="ARBA00022723"/>
    </source>
</evidence>
<evidence type="ECO:0000256" key="11">
    <source>
        <dbReference type="SAM" id="MobiDB-lite"/>
    </source>
</evidence>
<proteinExistence type="inferred from homology"/>
<feature type="region of interest" description="Disordered" evidence="11">
    <location>
        <begin position="1"/>
        <end position="20"/>
    </location>
</feature>
<protein>
    <recommendedName>
        <fullName evidence="10">Holocytochrome c-type synthase</fullName>
        <ecNumber evidence="10">4.4.1.17</ecNumber>
    </recommendedName>
</protein>
<evidence type="ECO:0000256" key="2">
    <source>
        <dbReference type="ARBA" id="ARBA00007255"/>
    </source>
</evidence>
<comment type="similarity">
    <text evidence="2 10">Belongs to the cytochrome c-type heme lyase family.</text>
</comment>
<evidence type="ECO:0000256" key="3">
    <source>
        <dbReference type="ARBA" id="ARBA00022617"/>
    </source>
</evidence>
<keyword evidence="13" id="KW-1185">Reference proteome</keyword>
<dbReference type="Pfam" id="PF01265">
    <property type="entry name" value="Cyto_heme_lyase"/>
    <property type="match status" value="2"/>
</dbReference>
<dbReference type="AlphaFoldDB" id="A0A7H9B7J7"/>
<evidence type="ECO:0000313" key="12">
    <source>
        <dbReference type="EMBL" id="QLG74718.1"/>
    </source>
</evidence>
<keyword evidence="6 10" id="KW-0408">Iron</keyword>
<comment type="catalytic activity">
    <reaction evidence="10">
        <text>holo-[cytochrome c] = apo-[cytochrome c] + heme b</text>
        <dbReference type="Rhea" id="RHEA:22648"/>
        <dbReference type="Rhea" id="RHEA-COMP:10725"/>
        <dbReference type="Rhea" id="RHEA-COMP:10726"/>
        <dbReference type="ChEBI" id="CHEBI:29950"/>
        <dbReference type="ChEBI" id="CHEBI:60344"/>
        <dbReference type="ChEBI" id="CHEBI:83739"/>
        <dbReference type="EC" id="4.4.1.17"/>
    </reaction>
</comment>
<reference evidence="12 13" key="1">
    <citation type="submission" date="2020-07" db="EMBL/GenBank/DDBJ databases">
        <title>The yeast mating-type switching endonuclease HO is a domesticated member of an unorthodox homing genetic element family.</title>
        <authorList>
            <person name="Coughlan A.Y."/>
            <person name="Lombardi L."/>
            <person name="Braun-Galleani S."/>
            <person name="Martos A.R."/>
            <person name="Galeote V."/>
            <person name="Bigey F."/>
            <person name="Dequin S."/>
            <person name="Byrne K.P."/>
            <person name="Wolfe K.H."/>
        </authorList>
    </citation>
    <scope>NUCLEOTIDE SEQUENCE [LARGE SCALE GENOMIC DNA]</scope>
    <source>
        <strain evidence="12 13">NRRL Y-6702</strain>
    </source>
</reference>
<keyword evidence="9 10" id="KW-0456">Lyase</keyword>
<evidence type="ECO:0000313" key="13">
    <source>
        <dbReference type="Proteomes" id="UP000509704"/>
    </source>
</evidence>
<accession>A0A7H9B7J7</accession>
<organism evidence="12 13">
    <name type="scientific">Zygotorulaspora mrakii</name>
    <name type="common">Zygosaccharomyces mrakii</name>
    <dbReference type="NCBI Taxonomy" id="42260"/>
    <lineage>
        <taxon>Eukaryota</taxon>
        <taxon>Fungi</taxon>
        <taxon>Dikarya</taxon>
        <taxon>Ascomycota</taxon>
        <taxon>Saccharomycotina</taxon>
        <taxon>Saccharomycetes</taxon>
        <taxon>Saccharomycetales</taxon>
        <taxon>Saccharomycetaceae</taxon>
        <taxon>Zygotorulaspora</taxon>
    </lineage>
</organism>
<dbReference type="GO" id="GO:0005743">
    <property type="term" value="C:mitochondrial inner membrane"/>
    <property type="evidence" value="ECO:0007669"/>
    <property type="project" value="UniProtKB-SubCell"/>
</dbReference>
<feature type="compositionally biased region" description="Polar residues" evidence="11">
    <location>
        <begin position="1"/>
        <end position="10"/>
    </location>
</feature>
<evidence type="ECO:0000256" key="5">
    <source>
        <dbReference type="ARBA" id="ARBA00022792"/>
    </source>
</evidence>
<gene>
    <name evidence="12" type="ORF">HG535_0H00430</name>
</gene>
<keyword evidence="4 10" id="KW-0479">Metal-binding</keyword>
<dbReference type="PANTHER" id="PTHR12743">
    <property type="entry name" value="CYTOCHROME C1 HEME LYASE"/>
    <property type="match status" value="1"/>
</dbReference>
<dbReference type="RefSeq" id="XP_037146443.1">
    <property type="nucleotide sequence ID" value="XM_037290548.1"/>
</dbReference>
<dbReference type="Proteomes" id="UP000509704">
    <property type="component" value="Chromosome 8"/>
</dbReference>
<dbReference type="InterPro" id="IPR000511">
    <property type="entry name" value="Holocyt_c/c1_synthase"/>
</dbReference>
<feature type="compositionally biased region" description="Basic and acidic residues" evidence="11">
    <location>
        <begin position="11"/>
        <end position="20"/>
    </location>
</feature>
<evidence type="ECO:0000256" key="1">
    <source>
        <dbReference type="ARBA" id="ARBA00004273"/>
    </source>
</evidence>
<dbReference type="EC" id="4.4.1.17" evidence="10"/>
<keyword evidence="7 10" id="KW-0496">Mitochondrion</keyword>
<dbReference type="PROSITE" id="PS00822">
    <property type="entry name" value="CYTO_HEME_LYASE_2"/>
    <property type="match status" value="1"/>
</dbReference>
<dbReference type="PROSITE" id="PS00821">
    <property type="entry name" value="CYTO_HEME_LYASE_1"/>
    <property type="match status" value="1"/>
</dbReference>
<dbReference type="PANTHER" id="PTHR12743:SF0">
    <property type="entry name" value="HOLOCYTOCHROME C-TYPE SYNTHASE"/>
    <property type="match status" value="1"/>
</dbReference>
<keyword evidence="5 10" id="KW-0999">Mitochondrion inner membrane</keyword>
<keyword evidence="8 10" id="KW-0472">Membrane</keyword>
<comment type="function">
    <text evidence="10">Lyase that catalyzes the covalent linking of the heme group to the cytochrome C apoprotein to produce the mature functional cytochrome.</text>
</comment>
<evidence type="ECO:0000256" key="7">
    <source>
        <dbReference type="ARBA" id="ARBA00023128"/>
    </source>
</evidence>
<name>A0A7H9B7J7_ZYGMR</name>
<dbReference type="GO" id="GO:0046872">
    <property type="term" value="F:metal ion binding"/>
    <property type="evidence" value="ECO:0007669"/>
    <property type="project" value="UniProtKB-KW"/>
</dbReference>